<dbReference type="Pfam" id="PF03544">
    <property type="entry name" value="TonB_C"/>
    <property type="match status" value="1"/>
</dbReference>
<name>A0A5B9EIL9_9BACT</name>
<gene>
    <name evidence="3" type="ORF">FTW19_19420</name>
</gene>
<dbReference type="OrthoDB" id="9792439at2"/>
<protein>
    <recommendedName>
        <fullName evidence="2">TonB C-terminal domain-containing protein</fullName>
    </recommendedName>
</protein>
<feature type="transmembrane region" description="Helical" evidence="1">
    <location>
        <begin position="32"/>
        <end position="53"/>
    </location>
</feature>
<dbReference type="KEGG" id="talb:FTW19_19420"/>
<dbReference type="AlphaFoldDB" id="A0A5B9EIL9"/>
<dbReference type="SUPFAM" id="SSF74653">
    <property type="entry name" value="TolA/TonB C-terminal domain"/>
    <property type="match status" value="1"/>
</dbReference>
<proteinExistence type="predicted"/>
<dbReference type="Gene3D" id="3.30.1150.10">
    <property type="match status" value="1"/>
</dbReference>
<keyword evidence="1" id="KW-0812">Transmembrane</keyword>
<keyword evidence="1" id="KW-0472">Membrane</keyword>
<accession>A0A5B9EIL9</accession>
<sequence length="224" mass="24773">MSPMGERALMGEQLLLWRQRSALLLQTQQGRVAVSTGLHLLTLFVVANAWWIGARKLKPAGTRQGARVMMTYNPGKLSQTHEVKRALKHHTPRKNVVEAPVVVTPPVDPPGERGNEALGDGNVSIAYVQAFPQERPDLSAVGATGDIFVDLQIDDTGHIARVHARRGMGTQIDQMVLATVQQWVFHPAVKNGRPISSEQELHFHFDRRRNPGGCGWECITLESN</sequence>
<evidence type="ECO:0000313" key="3">
    <source>
        <dbReference type="EMBL" id="QEE29956.1"/>
    </source>
</evidence>
<keyword evidence="1" id="KW-1133">Transmembrane helix</keyword>
<reference evidence="3 4" key="1">
    <citation type="submission" date="2019-08" db="EMBL/GenBank/DDBJ databases">
        <title>Complete genome sequence of Terriglobus albidus strain ORNL.</title>
        <authorList>
            <person name="Podar M."/>
        </authorList>
    </citation>
    <scope>NUCLEOTIDE SEQUENCE [LARGE SCALE GENOMIC DNA]</scope>
    <source>
        <strain evidence="3 4">ORNL</strain>
    </source>
</reference>
<feature type="domain" description="TonB C-terminal" evidence="2">
    <location>
        <begin position="142"/>
        <end position="205"/>
    </location>
</feature>
<dbReference type="GO" id="GO:0055085">
    <property type="term" value="P:transmembrane transport"/>
    <property type="evidence" value="ECO:0007669"/>
    <property type="project" value="InterPro"/>
</dbReference>
<evidence type="ECO:0000256" key="1">
    <source>
        <dbReference type="SAM" id="Phobius"/>
    </source>
</evidence>
<evidence type="ECO:0000259" key="2">
    <source>
        <dbReference type="Pfam" id="PF03544"/>
    </source>
</evidence>
<dbReference type="EMBL" id="CP042806">
    <property type="protein sequence ID" value="QEE29956.1"/>
    <property type="molecule type" value="Genomic_DNA"/>
</dbReference>
<evidence type="ECO:0000313" key="4">
    <source>
        <dbReference type="Proteomes" id="UP000321820"/>
    </source>
</evidence>
<keyword evidence="4" id="KW-1185">Reference proteome</keyword>
<dbReference type="InterPro" id="IPR037682">
    <property type="entry name" value="TonB_C"/>
</dbReference>
<organism evidence="3 4">
    <name type="scientific">Terriglobus albidus</name>
    <dbReference type="NCBI Taxonomy" id="1592106"/>
    <lineage>
        <taxon>Bacteria</taxon>
        <taxon>Pseudomonadati</taxon>
        <taxon>Acidobacteriota</taxon>
        <taxon>Terriglobia</taxon>
        <taxon>Terriglobales</taxon>
        <taxon>Acidobacteriaceae</taxon>
        <taxon>Terriglobus</taxon>
    </lineage>
</organism>
<dbReference type="Proteomes" id="UP000321820">
    <property type="component" value="Chromosome"/>
</dbReference>